<name>A0A1J0KS77_9GAMM</name>
<dbReference type="PIRSF" id="PIRSF000728">
    <property type="entry name" value="NAGK"/>
    <property type="match status" value="1"/>
</dbReference>
<evidence type="ECO:0000256" key="5">
    <source>
        <dbReference type="ARBA" id="ARBA00022741"/>
    </source>
</evidence>
<feature type="domain" description="Aspartate/glutamate/uridylate kinase" evidence="10">
    <location>
        <begin position="7"/>
        <end position="240"/>
    </location>
</feature>
<feature type="site" description="Transition state stabilizer" evidence="9">
    <location>
        <position position="221"/>
    </location>
</feature>
<evidence type="ECO:0000256" key="1">
    <source>
        <dbReference type="ARBA" id="ARBA00004828"/>
    </source>
</evidence>
<keyword evidence="9" id="KW-0963">Cytoplasm</keyword>
<dbReference type="STRING" id="1542390.KX01_1005"/>
<evidence type="ECO:0000256" key="4">
    <source>
        <dbReference type="ARBA" id="ARBA00022679"/>
    </source>
</evidence>
<dbReference type="GO" id="GO:0005524">
    <property type="term" value="F:ATP binding"/>
    <property type="evidence" value="ECO:0007669"/>
    <property type="project" value="UniProtKB-UniRule"/>
</dbReference>
<dbReference type="Gene3D" id="3.40.1160.10">
    <property type="entry name" value="Acetylglutamate kinase-like"/>
    <property type="match status" value="1"/>
</dbReference>
<comment type="similarity">
    <text evidence="9">Belongs to the acetylglutamate kinase family. ArgB subfamily.</text>
</comment>
<comment type="function">
    <text evidence="9">Catalyzes the ATP-dependent phosphorylation of N-acetyl-L-glutamate.</text>
</comment>
<dbReference type="PANTHER" id="PTHR23342:SF0">
    <property type="entry name" value="N-ACETYLGLUTAMATE SYNTHASE, MITOCHONDRIAL"/>
    <property type="match status" value="1"/>
</dbReference>
<dbReference type="GO" id="GO:0042450">
    <property type="term" value="P:L-arginine biosynthetic process via ornithine"/>
    <property type="evidence" value="ECO:0007669"/>
    <property type="project" value="UniProtKB-UniRule"/>
</dbReference>
<evidence type="ECO:0000256" key="7">
    <source>
        <dbReference type="ARBA" id="ARBA00022840"/>
    </source>
</evidence>
<dbReference type="GO" id="GO:0003991">
    <property type="term" value="F:acetylglutamate kinase activity"/>
    <property type="evidence" value="ECO:0007669"/>
    <property type="project" value="UniProtKB-UniRule"/>
</dbReference>
<accession>A0A1J0KS77</accession>
<dbReference type="InterPro" id="IPR001057">
    <property type="entry name" value="Glu/AcGlu_kinase"/>
</dbReference>
<dbReference type="InterPro" id="IPR004662">
    <property type="entry name" value="AcgluKinase_fam"/>
</dbReference>
<comment type="pathway">
    <text evidence="1 9">Amino-acid biosynthesis; L-arginine biosynthesis; N(2)-acetyl-L-ornithine from L-glutamate: step 2/4.</text>
</comment>
<dbReference type="PANTHER" id="PTHR23342">
    <property type="entry name" value="N-ACETYLGLUTAMATE SYNTHASE"/>
    <property type="match status" value="1"/>
</dbReference>
<dbReference type="InterPro" id="IPR036393">
    <property type="entry name" value="AceGlu_kinase-like_sf"/>
</dbReference>
<protein>
    <recommendedName>
        <fullName evidence="9">Acetylglutamate kinase</fullName>
        <ecNumber evidence="9">2.7.2.8</ecNumber>
    </recommendedName>
    <alternativeName>
        <fullName evidence="9">N-acetyl-L-glutamate 5-phosphotransferase</fullName>
    </alternativeName>
    <alternativeName>
        <fullName evidence="9">NAG kinase</fullName>
        <shortName evidence="9">NAGK</shortName>
    </alternativeName>
</protein>
<keyword evidence="6 9" id="KW-0418">Kinase</keyword>
<sequence>MKKLANKKILIKLGGSVLEDEQVMKNLCHDIKNLKNEGAEIIIVHGGGRFITKCLNEQNMKTCFRDGLRVTPKEHMDILQMALYKVNKKISKAFSSISLEGVGISGEDSNLLTCDFIDRIKYGYVGEIKNVNPTAIFKLLSQGFIPIVATVSLTDKFESVNVNADNVAAELAIVCDVDELIYLTDQQGVLDNYGNLIPSLSVNDIKGLIDQRIVAGGMSIKLNSIKDFLNCSKKTITILNGNEEKILTRKLLLKGGNSLGTTCMFGGVI</sequence>
<evidence type="ECO:0000256" key="2">
    <source>
        <dbReference type="ARBA" id="ARBA00022571"/>
    </source>
</evidence>
<dbReference type="PRINTS" id="PR00474">
    <property type="entry name" value="GLU5KINASE"/>
</dbReference>
<dbReference type="OrthoDB" id="9803155at2"/>
<dbReference type="KEGG" id="frc:KX01_1005"/>
<dbReference type="Pfam" id="PF00696">
    <property type="entry name" value="AA_kinase"/>
    <property type="match status" value="1"/>
</dbReference>
<feature type="binding site" evidence="9">
    <location>
        <position position="161"/>
    </location>
    <ligand>
        <name>substrate</name>
    </ligand>
</feature>
<feature type="binding site" evidence="9">
    <location>
        <begin position="47"/>
        <end position="48"/>
    </location>
    <ligand>
        <name>substrate</name>
    </ligand>
</feature>
<evidence type="ECO:0000256" key="9">
    <source>
        <dbReference type="HAMAP-Rule" id="MF_00082"/>
    </source>
</evidence>
<dbReference type="EMBL" id="CP009654">
    <property type="protein sequence ID" value="APC96546.1"/>
    <property type="molecule type" value="Genomic_DNA"/>
</dbReference>
<dbReference type="NCBIfam" id="TIGR00761">
    <property type="entry name" value="argB"/>
    <property type="match status" value="1"/>
</dbReference>
<dbReference type="EC" id="2.7.2.8" evidence="9"/>
<evidence type="ECO:0000259" key="10">
    <source>
        <dbReference type="Pfam" id="PF00696"/>
    </source>
</evidence>
<dbReference type="Proteomes" id="UP000182521">
    <property type="component" value="Chromosome"/>
</dbReference>
<evidence type="ECO:0000313" key="11">
    <source>
        <dbReference type="EMBL" id="APC96546.1"/>
    </source>
</evidence>
<dbReference type="RefSeq" id="WP_071663933.1">
    <property type="nucleotide sequence ID" value="NZ_CP009654.1"/>
</dbReference>
<keyword evidence="3 9" id="KW-0028">Amino-acid biosynthesis</keyword>
<dbReference type="InterPro" id="IPR037528">
    <property type="entry name" value="ArgB"/>
</dbReference>
<feature type="binding site" evidence="9">
    <location>
        <position position="69"/>
    </location>
    <ligand>
        <name>substrate</name>
    </ligand>
</feature>
<organism evidence="11 12">
    <name type="scientific">Francisella frigiditurris</name>
    <dbReference type="NCBI Taxonomy" id="1542390"/>
    <lineage>
        <taxon>Bacteria</taxon>
        <taxon>Pseudomonadati</taxon>
        <taxon>Pseudomonadota</taxon>
        <taxon>Gammaproteobacteria</taxon>
        <taxon>Thiotrichales</taxon>
        <taxon>Francisellaceae</taxon>
        <taxon>Francisella</taxon>
    </lineage>
</organism>
<dbReference type="GO" id="GO:0005737">
    <property type="term" value="C:cytoplasm"/>
    <property type="evidence" value="ECO:0007669"/>
    <property type="project" value="UniProtKB-SubCell"/>
</dbReference>
<dbReference type="CDD" id="cd04238">
    <property type="entry name" value="AAK_NAGK-like"/>
    <property type="match status" value="1"/>
</dbReference>
<keyword evidence="4 9" id="KW-0808">Transferase</keyword>
<dbReference type="SUPFAM" id="SSF53633">
    <property type="entry name" value="Carbamate kinase-like"/>
    <property type="match status" value="1"/>
</dbReference>
<gene>
    <name evidence="9 11" type="primary">argB</name>
    <name evidence="11" type="ORF">KX01_1005</name>
</gene>
<evidence type="ECO:0000256" key="6">
    <source>
        <dbReference type="ARBA" id="ARBA00022777"/>
    </source>
</evidence>
<evidence type="ECO:0000313" key="12">
    <source>
        <dbReference type="Proteomes" id="UP000182521"/>
    </source>
</evidence>
<comment type="catalytic activity">
    <reaction evidence="8 9">
        <text>N-acetyl-L-glutamate + ATP = N-acetyl-L-glutamyl 5-phosphate + ADP</text>
        <dbReference type="Rhea" id="RHEA:14629"/>
        <dbReference type="ChEBI" id="CHEBI:30616"/>
        <dbReference type="ChEBI" id="CHEBI:44337"/>
        <dbReference type="ChEBI" id="CHEBI:57936"/>
        <dbReference type="ChEBI" id="CHEBI:456216"/>
        <dbReference type="EC" id="2.7.2.8"/>
    </reaction>
</comment>
<evidence type="ECO:0000256" key="3">
    <source>
        <dbReference type="ARBA" id="ARBA00022605"/>
    </source>
</evidence>
<keyword evidence="12" id="KW-1185">Reference proteome</keyword>
<dbReference type="UniPathway" id="UPA00068">
    <property type="reaction ID" value="UER00107"/>
</dbReference>
<proteinExistence type="inferred from homology"/>
<comment type="subcellular location">
    <subcellularLocation>
        <location evidence="9">Cytoplasm</location>
    </subcellularLocation>
</comment>
<keyword evidence="7 9" id="KW-0067">ATP-binding</keyword>
<reference evidence="12" key="1">
    <citation type="submission" date="2014-10" db="EMBL/GenBank/DDBJ databases">
        <authorList>
            <person name="Kuske C.R."/>
            <person name="Challacombe J.F."/>
            <person name="Daligault H.E."/>
            <person name="Davenport K.W."/>
            <person name="Johnson S.L."/>
            <person name="Siddaramappa S."/>
            <person name="Petersen J.M."/>
        </authorList>
    </citation>
    <scope>NUCLEOTIDE SEQUENCE [LARGE SCALE GENOMIC DNA]</scope>
    <source>
        <strain evidence="12">CA97-1460</strain>
    </source>
</reference>
<dbReference type="InterPro" id="IPR001048">
    <property type="entry name" value="Asp/Glu/Uridylate_kinase"/>
</dbReference>
<keyword evidence="5 9" id="KW-0547">Nucleotide-binding</keyword>
<dbReference type="AlphaFoldDB" id="A0A1J0KS77"/>
<keyword evidence="2 9" id="KW-0055">Arginine biosynthesis</keyword>
<feature type="site" description="Transition state stabilizer" evidence="9">
    <location>
        <position position="12"/>
    </location>
</feature>
<evidence type="ECO:0000256" key="8">
    <source>
        <dbReference type="ARBA" id="ARBA00048141"/>
    </source>
</evidence>
<dbReference type="HAMAP" id="MF_00082">
    <property type="entry name" value="ArgB"/>
    <property type="match status" value="1"/>
</dbReference>